<dbReference type="PANTHER" id="PTHR47197:SF3">
    <property type="entry name" value="DIHYDRO-HEME D1 DEHYDROGENASE"/>
    <property type="match status" value="1"/>
</dbReference>
<evidence type="ECO:0000256" key="1">
    <source>
        <dbReference type="SAM" id="SignalP"/>
    </source>
</evidence>
<proteinExistence type="predicted"/>
<keyword evidence="1" id="KW-0732">Signal</keyword>
<comment type="caution">
    <text evidence="2">The sequence shown here is derived from an EMBL/GenBank/DDBJ whole genome shotgun (WGS) entry which is preliminary data.</text>
</comment>
<dbReference type="NCBIfam" id="TIGR02276">
    <property type="entry name" value="beta_rpt_yvtn"/>
    <property type="match status" value="1"/>
</dbReference>
<dbReference type="Gene3D" id="2.130.10.10">
    <property type="entry name" value="YVTN repeat-like/Quinoprotein amine dehydrogenase"/>
    <property type="match status" value="2"/>
</dbReference>
<name>A0ABY6VY78_9BURK</name>
<keyword evidence="3" id="KW-1185">Reference proteome</keyword>
<dbReference type="InterPro" id="IPR051200">
    <property type="entry name" value="Host-pathogen_enzymatic-act"/>
</dbReference>
<evidence type="ECO:0000313" key="3">
    <source>
        <dbReference type="Proteomes" id="UP000366065"/>
    </source>
</evidence>
<dbReference type="InterPro" id="IPR011045">
    <property type="entry name" value="N2O_reductase_N"/>
</dbReference>
<dbReference type="InterPro" id="IPR011964">
    <property type="entry name" value="YVTN_b-propeller_repeat"/>
</dbReference>
<evidence type="ECO:0000313" key="2">
    <source>
        <dbReference type="EMBL" id="VVD77388.1"/>
    </source>
</evidence>
<organism evidence="2 3">
    <name type="scientific">Pandoraea capi</name>
    <dbReference type="NCBI Taxonomy" id="2508286"/>
    <lineage>
        <taxon>Bacteria</taxon>
        <taxon>Pseudomonadati</taxon>
        <taxon>Pseudomonadota</taxon>
        <taxon>Betaproteobacteria</taxon>
        <taxon>Burkholderiales</taxon>
        <taxon>Burkholderiaceae</taxon>
        <taxon>Pandoraea</taxon>
    </lineage>
</organism>
<sequence length="504" mass="52777">MIRKPLSAMARATLLAVQLTTPVIALVTPFAAAPAHAGQAPGALAAPDIPISHKDRLYAAEQFSNTVSVTDPVDNKLLGVIRLGDPSPGNFSPLYRGQVLVHGMGFSPDHRTLAVVSIGSNSVTFIDTQTNAVKHTTYVGRSPHEAFYTPDGKEVWVTVRGENYVAVLDAKTFEEKTRIVTPAGPGMQIFSPDGKYGYICSSFNPETKVVSVADHRIVGTVRQESPFCPNIAATPDGKQVWFTLKDVGRTQVFDARPPFALIKTLDTGPITNHVNFAHTSAGTLAYVSVGGLNQVKVFRTDDFSQIATVDVGNLPHGVWPSADGSRVYVGLENADALAAIDTSSQRVVATIPIGQAPQAIAYVPDAVPEGDGLQNLQPLGVSGQAAHLTLTAAGGSAGAAPTSVTLFDQGLVQVLQASVTGLTPKSPYVLALSDNPDGSGNLQALASFMTNPAGSAIVNSIGAIRQVVSPAVGDAKTATDKRRYLVVAPQVDGKPGVPVQIQRL</sequence>
<dbReference type="Proteomes" id="UP000366065">
    <property type="component" value="Unassembled WGS sequence"/>
</dbReference>
<accession>A0ABY6VY78</accession>
<dbReference type="EMBL" id="CABPRV010000002">
    <property type="protein sequence ID" value="VVD77388.1"/>
    <property type="molecule type" value="Genomic_DNA"/>
</dbReference>
<feature type="chain" id="PRO_5045701078" evidence="1">
    <location>
        <begin position="26"/>
        <end position="504"/>
    </location>
</feature>
<dbReference type="PANTHER" id="PTHR47197">
    <property type="entry name" value="PROTEIN NIRF"/>
    <property type="match status" value="1"/>
</dbReference>
<reference evidence="2 3" key="1">
    <citation type="submission" date="2019-08" db="EMBL/GenBank/DDBJ databases">
        <authorList>
            <person name="Peeters C."/>
        </authorList>
    </citation>
    <scope>NUCLEOTIDE SEQUENCE [LARGE SCALE GENOMIC DNA]</scope>
    <source>
        <strain evidence="2 3">LMG 20602</strain>
    </source>
</reference>
<gene>
    <name evidence="2" type="ORF">PCA20602_00929</name>
</gene>
<feature type="signal peptide" evidence="1">
    <location>
        <begin position="1"/>
        <end position="25"/>
    </location>
</feature>
<dbReference type="SUPFAM" id="SSF50974">
    <property type="entry name" value="Nitrous oxide reductase, N-terminal domain"/>
    <property type="match status" value="1"/>
</dbReference>
<protein>
    <submittedName>
        <fullName evidence="2">PE-PGRS family protein PE_PGRS18</fullName>
    </submittedName>
</protein>
<dbReference type="InterPro" id="IPR015943">
    <property type="entry name" value="WD40/YVTN_repeat-like_dom_sf"/>
</dbReference>